<dbReference type="PANTHER" id="PTHR43544">
    <property type="entry name" value="SHORT-CHAIN DEHYDROGENASE/REDUCTASE"/>
    <property type="match status" value="1"/>
</dbReference>
<dbReference type="Pfam" id="PF13561">
    <property type="entry name" value="adh_short_C2"/>
    <property type="match status" value="1"/>
</dbReference>
<dbReference type="EnsemblProtists" id="PYU1_T011389">
    <property type="protein sequence ID" value="PYU1_T011389"/>
    <property type="gene ID" value="PYU1_G011364"/>
</dbReference>
<dbReference type="InterPro" id="IPR051468">
    <property type="entry name" value="Fungal_SecMetab_SDRs"/>
</dbReference>
<dbReference type="Pfam" id="PF00106">
    <property type="entry name" value="adh_short"/>
    <property type="match status" value="1"/>
</dbReference>
<proteinExistence type="predicted"/>
<reference evidence="1" key="3">
    <citation type="submission" date="2015-02" db="UniProtKB">
        <authorList>
            <consortium name="EnsemblProtists"/>
        </authorList>
    </citation>
    <scope>IDENTIFICATION</scope>
    <source>
        <strain evidence="1">DAOM BR144</strain>
    </source>
</reference>
<dbReference type="InterPro" id="IPR002347">
    <property type="entry name" value="SDR_fam"/>
</dbReference>
<name>K3X2E0_GLOUD</name>
<dbReference type="HOGENOM" id="CLU_008901_2_0_1"/>
<dbReference type="OMA" id="PCAYYRH"/>
<dbReference type="EMBL" id="GL376562">
    <property type="status" value="NOT_ANNOTATED_CDS"/>
    <property type="molecule type" value="Genomic_DNA"/>
</dbReference>
<accession>K3X2E0</accession>
<sequence>MDDAIAVTATTTNDASADAADAACIDVSDDELAVCVSVLCKFHTSEGSTHLQTPRFRQFRLAIMPLVSDLREKLLTPKLSRTTRKERQQRKLAERTYNRERDRQLLNSTQLRAGRLAKLATVTALNPQLAQVPDGPSSLGILPQLNNDLKEEGVDAANGIDEGTRIEGSSSAATSELHFPHRCYVCNLKYKQLHHFYDRLCPPCAKLNYEKRLQTADLRDHVAIVTGARVKIGYEITLKLLRSGAMVIATTRFPKDAAYRFARERDFDAWKDKLQIYGMDFRDLGVIDKFMDHVATTFGSIDILINNATQTIRRPVHYYKHLIKSEVAPIPEELNGVEQLLRSNLNFISTTDGTQKMIQMPNGQTFRDGVTVRADVLPPAGIPSSVLLSQVAVVFEDLESEGIERFFPEGQVDVNNQQVDLRSSNSWIQKIDEIETMELVEVFAINAMAPFILNKRAIPLLEKSVNKHKFIINVSAMEGKFYRKKTPYHPHTNMAKAAANMMTRTAAADLAKRGIFMNSVDTGWINDENPRDIAARNAEANFQTPLDEIDAAVRVLDPIFTLQQPQNEHKTPIFGQFLKNFRTSEW</sequence>
<dbReference type="PANTHER" id="PTHR43544:SF2">
    <property type="entry name" value="OXIDOREDUCTASE"/>
    <property type="match status" value="1"/>
</dbReference>
<dbReference type="CDD" id="cd05233">
    <property type="entry name" value="SDR_c"/>
    <property type="match status" value="1"/>
</dbReference>
<dbReference type="GO" id="GO:0005737">
    <property type="term" value="C:cytoplasm"/>
    <property type="evidence" value="ECO:0007669"/>
    <property type="project" value="TreeGrafter"/>
</dbReference>
<protein>
    <recommendedName>
        <fullName evidence="3">Oxidoreductase</fullName>
    </recommendedName>
</protein>
<dbReference type="eggNOG" id="ENOG502QU6Z">
    <property type="taxonomic scope" value="Eukaryota"/>
</dbReference>
<dbReference type="SUPFAM" id="SSF51735">
    <property type="entry name" value="NAD(P)-binding Rossmann-fold domains"/>
    <property type="match status" value="1"/>
</dbReference>
<evidence type="ECO:0000313" key="1">
    <source>
        <dbReference type="EnsemblProtists" id="PYU1_T011389"/>
    </source>
</evidence>
<dbReference type="Gene3D" id="3.40.50.720">
    <property type="entry name" value="NAD(P)-binding Rossmann-like Domain"/>
    <property type="match status" value="2"/>
</dbReference>
<evidence type="ECO:0008006" key="3">
    <source>
        <dbReference type="Google" id="ProtNLM"/>
    </source>
</evidence>
<reference evidence="2" key="2">
    <citation type="submission" date="2010-04" db="EMBL/GenBank/DDBJ databases">
        <authorList>
            <person name="Buell R."/>
            <person name="Hamilton J."/>
            <person name="Hostetler J."/>
        </authorList>
    </citation>
    <scope>NUCLEOTIDE SEQUENCE [LARGE SCALE GENOMIC DNA]</scope>
    <source>
        <strain evidence="2">DAOM:BR144</strain>
    </source>
</reference>
<dbReference type="STRING" id="431595.K3X2E0"/>
<dbReference type="GO" id="GO:0016491">
    <property type="term" value="F:oxidoreductase activity"/>
    <property type="evidence" value="ECO:0007669"/>
    <property type="project" value="TreeGrafter"/>
</dbReference>
<reference evidence="2" key="1">
    <citation type="journal article" date="2010" name="Genome Biol.">
        <title>Genome sequence of the necrotrophic plant pathogen Pythium ultimum reveals original pathogenicity mechanisms and effector repertoire.</title>
        <authorList>
            <person name="Levesque C.A."/>
            <person name="Brouwer H."/>
            <person name="Cano L."/>
            <person name="Hamilton J.P."/>
            <person name="Holt C."/>
            <person name="Huitema E."/>
            <person name="Raffaele S."/>
            <person name="Robideau G.P."/>
            <person name="Thines M."/>
            <person name="Win J."/>
            <person name="Zerillo M.M."/>
            <person name="Beakes G.W."/>
            <person name="Boore J.L."/>
            <person name="Busam D."/>
            <person name="Dumas B."/>
            <person name="Ferriera S."/>
            <person name="Fuerstenberg S.I."/>
            <person name="Gachon C.M."/>
            <person name="Gaulin E."/>
            <person name="Govers F."/>
            <person name="Grenville-Briggs L."/>
            <person name="Horner N."/>
            <person name="Hostetler J."/>
            <person name="Jiang R.H."/>
            <person name="Johnson J."/>
            <person name="Krajaejun T."/>
            <person name="Lin H."/>
            <person name="Meijer H.J."/>
            <person name="Moore B."/>
            <person name="Morris P."/>
            <person name="Phuntmart V."/>
            <person name="Puiu D."/>
            <person name="Shetty J."/>
            <person name="Stajich J.E."/>
            <person name="Tripathy S."/>
            <person name="Wawra S."/>
            <person name="van West P."/>
            <person name="Whitty B.R."/>
            <person name="Coutinho P.M."/>
            <person name="Henrissat B."/>
            <person name="Martin F."/>
            <person name="Thomas P.D."/>
            <person name="Tyler B.M."/>
            <person name="De Vries R.P."/>
            <person name="Kamoun S."/>
            <person name="Yandell M."/>
            <person name="Tisserat N."/>
            <person name="Buell C.R."/>
        </authorList>
    </citation>
    <scope>NUCLEOTIDE SEQUENCE</scope>
    <source>
        <strain evidence="2">DAOM:BR144</strain>
    </source>
</reference>
<dbReference type="Proteomes" id="UP000019132">
    <property type="component" value="Unassembled WGS sequence"/>
</dbReference>
<dbReference type="AlphaFoldDB" id="K3X2E0"/>
<dbReference type="InterPro" id="IPR036291">
    <property type="entry name" value="NAD(P)-bd_dom_sf"/>
</dbReference>
<keyword evidence="2" id="KW-1185">Reference proteome</keyword>
<dbReference type="InParanoid" id="K3X2E0"/>
<organism evidence="1 2">
    <name type="scientific">Globisporangium ultimum (strain ATCC 200006 / CBS 805.95 / DAOM BR144)</name>
    <name type="common">Pythium ultimum</name>
    <dbReference type="NCBI Taxonomy" id="431595"/>
    <lineage>
        <taxon>Eukaryota</taxon>
        <taxon>Sar</taxon>
        <taxon>Stramenopiles</taxon>
        <taxon>Oomycota</taxon>
        <taxon>Peronosporomycetes</taxon>
        <taxon>Pythiales</taxon>
        <taxon>Pythiaceae</taxon>
        <taxon>Globisporangium</taxon>
    </lineage>
</organism>
<evidence type="ECO:0000313" key="2">
    <source>
        <dbReference type="Proteomes" id="UP000019132"/>
    </source>
</evidence>
<dbReference type="VEuPathDB" id="FungiDB:PYU1_G011364"/>